<organism evidence="1 2">
    <name type="scientific">Thraustotheca clavata</name>
    <dbReference type="NCBI Taxonomy" id="74557"/>
    <lineage>
        <taxon>Eukaryota</taxon>
        <taxon>Sar</taxon>
        <taxon>Stramenopiles</taxon>
        <taxon>Oomycota</taxon>
        <taxon>Saprolegniomycetes</taxon>
        <taxon>Saprolegniales</taxon>
        <taxon>Achlyaceae</taxon>
        <taxon>Thraustotheca</taxon>
    </lineage>
</organism>
<dbReference type="EMBL" id="JNBS01001989">
    <property type="protein sequence ID" value="OQR96065.1"/>
    <property type="molecule type" value="Genomic_DNA"/>
</dbReference>
<proteinExistence type="predicted"/>
<accession>A0A1V9ZDI7</accession>
<dbReference type="Proteomes" id="UP000243217">
    <property type="component" value="Unassembled WGS sequence"/>
</dbReference>
<sequence>MFTEALDAWKGGSRVEWTSLIPLAPLHLYDVWNDLVKYKQLMNWRLKMMDEYFVIFGSMPIQMLYDGKRSRHEPLSAPESVAIICLNDVAECDLESLAQLRSQIASNTPGLHSVYMTISNAAPSIHYYAIQDSLS</sequence>
<dbReference type="OrthoDB" id="59970at2759"/>
<comment type="caution">
    <text evidence="1">The sequence shown here is derived from an EMBL/GenBank/DDBJ whole genome shotgun (WGS) entry which is preliminary data.</text>
</comment>
<name>A0A1V9ZDI7_9STRA</name>
<evidence type="ECO:0000313" key="1">
    <source>
        <dbReference type="EMBL" id="OQR96065.1"/>
    </source>
</evidence>
<dbReference type="AlphaFoldDB" id="A0A1V9ZDI7"/>
<gene>
    <name evidence="1" type="ORF">THRCLA_22024</name>
</gene>
<reference evidence="1 2" key="1">
    <citation type="journal article" date="2014" name="Genome Biol. Evol.">
        <title>The secreted proteins of Achlya hypogyna and Thraustotheca clavata identify the ancestral oomycete secretome and reveal gene acquisitions by horizontal gene transfer.</title>
        <authorList>
            <person name="Misner I."/>
            <person name="Blouin N."/>
            <person name="Leonard G."/>
            <person name="Richards T.A."/>
            <person name="Lane C.E."/>
        </authorList>
    </citation>
    <scope>NUCLEOTIDE SEQUENCE [LARGE SCALE GENOMIC DNA]</scope>
    <source>
        <strain evidence="1 2">ATCC 34112</strain>
    </source>
</reference>
<evidence type="ECO:0000313" key="2">
    <source>
        <dbReference type="Proteomes" id="UP000243217"/>
    </source>
</evidence>
<keyword evidence="2" id="KW-1185">Reference proteome</keyword>
<protein>
    <submittedName>
        <fullName evidence="1">Uncharacterized protein</fullName>
    </submittedName>
</protein>